<gene>
    <name evidence="2" type="ORF">M7I_1908</name>
</gene>
<feature type="region of interest" description="Disordered" evidence="1">
    <location>
        <begin position="123"/>
        <end position="161"/>
    </location>
</feature>
<feature type="region of interest" description="Disordered" evidence="1">
    <location>
        <begin position="197"/>
        <end position="358"/>
    </location>
</feature>
<feature type="compositionally biased region" description="Basic and acidic residues" evidence="1">
    <location>
        <begin position="252"/>
        <end position="274"/>
    </location>
</feature>
<feature type="compositionally biased region" description="Polar residues" evidence="1">
    <location>
        <begin position="42"/>
        <end position="53"/>
    </location>
</feature>
<reference evidence="2 3" key="1">
    <citation type="journal article" date="2012" name="Eukaryot. Cell">
        <title>Genome sequence of the fungus Glarea lozoyensis: the first genome sequence of a species from the Helotiaceae family.</title>
        <authorList>
            <person name="Youssar L."/>
            <person name="Gruening B.A."/>
            <person name="Erxleben A."/>
            <person name="Guenther S."/>
            <person name="Huettel W."/>
        </authorList>
    </citation>
    <scope>NUCLEOTIDE SEQUENCE [LARGE SCALE GENOMIC DNA]</scope>
    <source>
        <strain evidence="3">ATCC 74030 / MF5533</strain>
    </source>
</reference>
<name>H0EHD0_GLAL7</name>
<feature type="region of interest" description="Disordered" evidence="1">
    <location>
        <begin position="1"/>
        <end position="73"/>
    </location>
</feature>
<protein>
    <submittedName>
        <fullName evidence="2">Uncharacterized protein</fullName>
    </submittedName>
</protein>
<keyword evidence="3" id="KW-1185">Reference proteome</keyword>
<sequence>MDDPWGSPWADDANLTQPNKAFVKGNDEPDRTAPPTLKFKVSGSNLAQQSNNPFWKDAGAEQDDDGFGNWADVPANTGVGLDSAIDGWGGNTGISWGDTSLAQENFVARPAPSLSINAANVVRQPSPDPWAFNELSSTQSDSHDDGDQELQQDDIKNSAMAIDLDVNDSKLVDRELQTLTDNQAEIFSDVNETVEPAVVLEDKQNSTSSAETPEIPEEEDKPLSDATIEPIRSSITQDVAPSSSRPSSAPSDESRQDGRFAESPRTSLDDEPKRLQMPRQASKVHQLVEHFDTLAKREGTPELQDGRVSAGGESTTSANDKQEDLDDNETYEQKVESDRATQDEDGNENEEDDDFGDFGDFEEDLVANLVPEKIFIPDVVPHDSFSSVEERKMWYRLSRYGPMRKHESGDDENYVRINWAKSSVREETLKVVARWIEEDRISGRVVLGGGSKAGSIFGWNDPKSKPASIAAAFAERNPRKKKSSILLQWLHLHQRSQFKIDKAAASASMKADQSHPPRSSMDQILIPTPHVQHEARGKPTSISG</sequence>
<organism evidence="2 3">
    <name type="scientific">Glarea lozoyensis (strain ATCC 74030 / MF5533)</name>
    <dbReference type="NCBI Taxonomy" id="1104152"/>
    <lineage>
        <taxon>Eukaryota</taxon>
        <taxon>Fungi</taxon>
        <taxon>Dikarya</taxon>
        <taxon>Ascomycota</taxon>
        <taxon>Pezizomycotina</taxon>
        <taxon>Leotiomycetes</taxon>
        <taxon>Helotiales</taxon>
        <taxon>Helotiaceae</taxon>
        <taxon>Glarea</taxon>
    </lineage>
</organism>
<evidence type="ECO:0000313" key="2">
    <source>
        <dbReference type="EMBL" id="EHL01959.1"/>
    </source>
</evidence>
<feature type="compositionally biased region" description="Low complexity" evidence="1">
    <location>
        <begin position="240"/>
        <end position="251"/>
    </location>
</feature>
<comment type="caution">
    <text evidence="2">The sequence shown here is derived from an EMBL/GenBank/DDBJ whole genome shotgun (WGS) entry which is preliminary data.</text>
</comment>
<accession>H0EHD0</accession>
<evidence type="ECO:0000313" key="3">
    <source>
        <dbReference type="Proteomes" id="UP000005446"/>
    </source>
</evidence>
<feature type="compositionally biased region" description="Basic and acidic residues" evidence="1">
    <location>
        <begin position="331"/>
        <end position="342"/>
    </location>
</feature>
<feature type="region of interest" description="Disordered" evidence="1">
    <location>
        <begin position="504"/>
        <end position="544"/>
    </location>
</feature>
<dbReference type="OrthoDB" id="3941134at2759"/>
<evidence type="ECO:0000256" key="1">
    <source>
        <dbReference type="SAM" id="MobiDB-lite"/>
    </source>
</evidence>
<dbReference type="Proteomes" id="UP000005446">
    <property type="component" value="Unassembled WGS sequence"/>
</dbReference>
<feature type="compositionally biased region" description="Acidic residues" evidence="1">
    <location>
        <begin position="343"/>
        <end position="358"/>
    </location>
</feature>
<dbReference type="HOGENOM" id="CLU_500622_0_0_1"/>
<dbReference type="AlphaFoldDB" id="H0EHD0"/>
<feature type="compositionally biased region" description="Basic and acidic residues" evidence="1">
    <location>
        <begin position="286"/>
        <end position="300"/>
    </location>
</feature>
<dbReference type="EMBL" id="AGUE01000040">
    <property type="protein sequence ID" value="EHL01959.1"/>
    <property type="molecule type" value="Genomic_DNA"/>
</dbReference>
<dbReference type="InParanoid" id="H0EHD0"/>
<proteinExistence type="predicted"/>